<feature type="transmembrane region" description="Helical" evidence="1">
    <location>
        <begin position="210"/>
        <end position="231"/>
    </location>
</feature>
<dbReference type="Proteomes" id="UP000001635">
    <property type="component" value="Chromosome"/>
</dbReference>
<proteinExistence type="predicted"/>
<feature type="transmembrane region" description="Helical" evidence="1">
    <location>
        <begin position="433"/>
        <end position="454"/>
    </location>
</feature>
<dbReference type="eggNOG" id="COG3182">
    <property type="taxonomic scope" value="Bacteria"/>
</dbReference>
<reference evidence="3" key="1">
    <citation type="submission" date="2011-07" db="EMBL/GenBank/DDBJ databases">
        <title>The complete genome of Cyclobacterium marinum DSM 745.</title>
        <authorList>
            <person name="Lucas S."/>
            <person name="Han J."/>
            <person name="Lapidus A."/>
            <person name="Bruce D."/>
            <person name="Goodwin L."/>
            <person name="Pitluck S."/>
            <person name="Peters L."/>
            <person name="Kyrpides N."/>
            <person name="Mavromatis K."/>
            <person name="Ivanova N."/>
            <person name="Ovchinnikova G."/>
            <person name="Chertkov O."/>
            <person name="Detter J.C."/>
            <person name="Tapia R."/>
            <person name="Han C."/>
            <person name="Land M."/>
            <person name="Hauser L."/>
            <person name="Markowitz V."/>
            <person name="Cheng J.-F."/>
            <person name="Hugenholtz P."/>
            <person name="Woyke T."/>
            <person name="Wu D."/>
            <person name="Tindall B."/>
            <person name="Schuetze A."/>
            <person name="Brambilla E."/>
            <person name="Klenk H.-P."/>
            <person name="Eisen J.A."/>
        </authorList>
    </citation>
    <scope>NUCLEOTIDE SEQUENCE [LARGE SCALE GENOMIC DNA]</scope>
    <source>
        <strain evidence="3">ATCC 25205 / DSM 745 / LMG 13164 / NCIMB 1802</strain>
    </source>
</reference>
<accession>G0IVY2</accession>
<keyword evidence="1" id="KW-1133">Transmembrane helix</keyword>
<feature type="transmembrane region" description="Helical" evidence="1">
    <location>
        <begin position="152"/>
        <end position="174"/>
    </location>
</feature>
<gene>
    <name evidence="2" type="ordered locus">Cycma_1774</name>
</gene>
<dbReference type="InterPro" id="IPR005625">
    <property type="entry name" value="PepSY-ass_TM"/>
</dbReference>
<dbReference type="PANTHER" id="PTHR34219">
    <property type="entry name" value="IRON-REGULATED INNER MEMBRANE PROTEIN-RELATED"/>
    <property type="match status" value="1"/>
</dbReference>
<evidence type="ECO:0000313" key="2">
    <source>
        <dbReference type="EMBL" id="AEL25527.1"/>
    </source>
</evidence>
<keyword evidence="3" id="KW-1185">Reference proteome</keyword>
<keyword evidence="1" id="KW-0472">Membrane</keyword>
<name>G0IVY2_CYCMS</name>
<feature type="transmembrane region" description="Helical" evidence="1">
    <location>
        <begin position="400"/>
        <end position="421"/>
    </location>
</feature>
<dbReference type="AlphaFoldDB" id="G0IVY2"/>
<dbReference type="PANTHER" id="PTHR34219:SF3">
    <property type="entry name" value="BLL7967 PROTEIN"/>
    <property type="match status" value="1"/>
</dbReference>
<evidence type="ECO:0000256" key="1">
    <source>
        <dbReference type="SAM" id="Phobius"/>
    </source>
</evidence>
<organism evidence="2 3">
    <name type="scientific">Cyclobacterium marinum (strain ATCC 25205 / DSM 745 / LMG 13164 / NCIMB 1802)</name>
    <name type="common">Flectobacillus marinus</name>
    <dbReference type="NCBI Taxonomy" id="880070"/>
    <lineage>
        <taxon>Bacteria</taxon>
        <taxon>Pseudomonadati</taxon>
        <taxon>Bacteroidota</taxon>
        <taxon>Cytophagia</taxon>
        <taxon>Cytophagales</taxon>
        <taxon>Cyclobacteriaceae</taxon>
        <taxon>Cyclobacterium</taxon>
    </lineage>
</organism>
<evidence type="ECO:0000313" key="3">
    <source>
        <dbReference type="Proteomes" id="UP000001635"/>
    </source>
</evidence>
<protein>
    <submittedName>
        <fullName evidence="2">PepSY-associated TM helix domain protein</fullName>
    </submittedName>
</protein>
<dbReference type="HOGENOM" id="CLU_025664_1_0_10"/>
<feature type="transmembrane region" description="Helical" evidence="1">
    <location>
        <begin position="359"/>
        <end position="380"/>
    </location>
</feature>
<feature type="transmembrane region" description="Helical" evidence="1">
    <location>
        <begin position="466"/>
        <end position="487"/>
    </location>
</feature>
<feature type="transmembrane region" description="Helical" evidence="1">
    <location>
        <begin position="15"/>
        <end position="36"/>
    </location>
</feature>
<keyword evidence="1" id="KW-0812">Transmembrane</keyword>
<sequence length="535" mass="61165">MSNRIYNILFHTHTISGIFISLALYVIFFAGSFSFFRDEINSWERNEPLAAGWKLEEMDFDKVLDSLETKDSLMNRDISFNQYYDEQRLSLNISPPKNSKPKESGRRRRGTFKYLNTQDLNTYDYKSSYSIGEFLYRLHFFAQLNFFGRSGYLLAGIVAFFFLFAVVTGVLVHWKKIISNFFMFRPKASVKNLWTDAHTALGILGLPYQFIFALTGVYLIVGLTIMSPAIVKFIYEDSTEKAYDDFGFNSPEYEFSGKALSSDFSVNSFLDETKKKWPEFEIRSTEISNYGDQNMHIEFKGKANFDTKFASAGSITYKVATGEVVREKNPFKNVPYLDGARAVIQRLHFGDFGGIAVKLIYFILGIVTCFVIISGVMIWLVARDKKSVSPGKRKFNAWLVWFYLAGCLSMYPVTAFTFLMVKLGLQDPGLDRVSFIFQTYFWSWLLLTLVFTFLKNNALTNKWTMILGGLLGLMVPLANGLVTGNWLWISWINGYKDILLIDAFWLLSSIGTLIIGLKIRLQKPVPAKAGKMIPA</sequence>
<dbReference type="EMBL" id="CP002955">
    <property type="protein sequence ID" value="AEL25527.1"/>
    <property type="molecule type" value="Genomic_DNA"/>
</dbReference>
<dbReference type="Pfam" id="PF03929">
    <property type="entry name" value="PepSY_TM"/>
    <property type="match status" value="1"/>
</dbReference>
<dbReference type="OrthoDB" id="6307929at2"/>
<feature type="transmembrane region" description="Helical" evidence="1">
    <location>
        <begin position="499"/>
        <end position="519"/>
    </location>
</feature>
<dbReference type="RefSeq" id="WP_014019822.1">
    <property type="nucleotide sequence ID" value="NC_015914.1"/>
</dbReference>
<dbReference type="STRING" id="880070.Cycma_1774"/>
<dbReference type="KEGG" id="cmr:Cycma_1774"/>